<dbReference type="AlphaFoldDB" id="K1V9V5"/>
<name>K1V9V5_9ZZZZ</name>
<dbReference type="EMBL" id="AJWY01000768">
    <property type="protein sequence ID" value="EKC80716.1"/>
    <property type="molecule type" value="Genomic_DNA"/>
</dbReference>
<accession>K1V9V5</accession>
<comment type="caution">
    <text evidence="1">The sequence shown here is derived from an EMBL/GenBank/DDBJ whole genome shotgun (WGS) entry which is preliminary data.</text>
</comment>
<dbReference type="InterPro" id="IPR047708">
    <property type="entry name" value="CD1871A-like"/>
</dbReference>
<evidence type="ECO:0008006" key="2">
    <source>
        <dbReference type="Google" id="ProtNLM"/>
    </source>
</evidence>
<proteinExistence type="predicted"/>
<gene>
    <name evidence="1" type="ORF">LEA_01091</name>
</gene>
<evidence type="ECO:0000313" key="1">
    <source>
        <dbReference type="EMBL" id="EKC80716.1"/>
    </source>
</evidence>
<dbReference type="NCBIfam" id="NF040920">
    <property type="entry name" value="CD1871A_fam"/>
    <property type="match status" value="1"/>
</dbReference>
<protein>
    <recommendedName>
        <fullName evidence="2">Thioredoxin</fullName>
    </recommendedName>
</protein>
<sequence length="54" mass="5490">MKGANGLLRAKKAVIQCVMLLAGAAMVCVGAMRGEADTVLAKAIRLCLECVGIG</sequence>
<reference evidence="1" key="1">
    <citation type="journal article" date="2013" name="Environ. Microbiol.">
        <title>Microbiota from the distal guts of lean and obese adolescents exhibit partial functional redundancy besides clear differences in community structure.</title>
        <authorList>
            <person name="Ferrer M."/>
            <person name="Ruiz A."/>
            <person name="Lanza F."/>
            <person name="Haange S.B."/>
            <person name="Oberbach A."/>
            <person name="Till H."/>
            <person name="Bargiela R."/>
            <person name="Campoy C."/>
            <person name="Segura M.T."/>
            <person name="Richter M."/>
            <person name="von Bergen M."/>
            <person name="Seifert J."/>
            <person name="Suarez A."/>
        </authorList>
    </citation>
    <scope>NUCLEOTIDE SEQUENCE</scope>
</reference>
<organism evidence="1">
    <name type="scientific">human gut metagenome</name>
    <dbReference type="NCBI Taxonomy" id="408170"/>
    <lineage>
        <taxon>unclassified sequences</taxon>
        <taxon>metagenomes</taxon>
        <taxon>organismal metagenomes</taxon>
    </lineage>
</organism>